<dbReference type="AlphaFoldDB" id="A0A5B7HEB9"/>
<dbReference type="Proteomes" id="UP000324222">
    <property type="component" value="Unassembled WGS sequence"/>
</dbReference>
<evidence type="ECO:0000313" key="2">
    <source>
        <dbReference type="Proteomes" id="UP000324222"/>
    </source>
</evidence>
<protein>
    <submittedName>
        <fullName evidence="1">Uncharacterized protein</fullName>
    </submittedName>
</protein>
<comment type="caution">
    <text evidence="1">The sequence shown here is derived from an EMBL/GenBank/DDBJ whole genome shotgun (WGS) entry which is preliminary data.</text>
</comment>
<gene>
    <name evidence="1" type="ORF">E2C01_062546</name>
</gene>
<reference evidence="1 2" key="1">
    <citation type="submission" date="2019-05" db="EMBL/GenBank/DDBJ databases">
        <title>Another draft genome of Portunus trituberculatus and its Hox gene families provides insights of decapod evolution.</title>
        <authorList>
            <person name="Jeong J.-H."/>
            <person name="Song I."/>
            <person name="Kim S."/>
            <person name="Choi T."/>
            <person name="Kim D."/>
            <person name="Ryu S."/>
            <person name="Kim W."/>
        </authorList>
    </citation>
    <scope>NUCLEOTIDE SEQUENCE [LARGE SCALE GENOMIC DNA]</scope>
    <source>
        <tissue evidence="1">Muscle</tissue>
    </source>
</reference>
<dbReference type="EMBL" id="VSRR010027694">
    <property type="protein sequence ID" value="MPC68346.1"/>
    <property type="molecule type" value="Genomic_DNA"/>
</dbReference>
<name>A0A5B7HEB9_PORTR</name>
<organism evidence="1 2">
    <name type="scientific">Portunus trituberculatus</name>
    <name type="common">Swimming crab</name>
    <name type="synonym">Neptunus trituberculatus</name>
    <dbReference type="NCBI Taxonomy" id="210409"/>
    <lineage>
        <taxon>Eukaryota</taxon>
        <taxon>Metazoa</taxon>
        <taxon>Ecdysozoa</taxon>
        <taxon>Arthropoda</taxon>
        <taxon>Crustacea</taxon>
        <taxon>Multicrustacea</taxon>
        <taxon>Malacostraca</taxon>
        <taxon>Eumalacostraca</taxon>
        <taxon>Eucarida</taxon>
        <taxon>Decapoda</taxon>
        <taxon>Pleocyemata</taxon>
        <taxon>Brachyura</taxon>
        <taxon>Eubrachyura</taxon>
        <taxon>Portunoidea</taxon>
        <taxon>Portunidae</taxon>
        <taxon>Portuninae</taxon>
        <taxon>Portunus</taxon>
    </lineage>
</organism>
<accession>A0A5B7HEB9</accession>
<keyword evidence="2" id="KW-1185">Reference proteome</keyword>
<evidence type="ECO:0000313" key="1">
    <source>
        <dbReference type="EMBL" id="MPC68346.1"/>
    </source>
</evidence>
<proteinExistence type="predicted"/>
<sequence length="100" mass="10872">MRDGPPQMESAADPLFTNQLSQEKCRTGGAPDTVIIQEVRTAFLSSSGLCFITEDMCDWCPTSSPSSLLLQSAVKPSPHSWPTEAHPHRLGFLVDQKGCP</sequence>